<evidence type="ECO:0000259" key="7">
    <source>
        <dbReference type="PROSITE" id="PS51192"/>
    </source>
</evidence>
<reference evidence="10 11" key="2">
    <citation type="submission" date="2024-07" db="EMBL/GenBank/DDBJ databases">
        <authorList>
            <person name="Akdeniz Z."/>
        </authorList>
    </citation>
    <scope>NUCLEOTIDE SEQUENCE [LARGE SCALE GENOMIC DNA]</scope>
</reference>
<dbReference type="InterPro" id="IPR014001">
    <property type="entry name" value="Helicase_ATP-bd"/>
</dbReference>
<evidence type="ECO:0000313" key="10">
    <source>
        <dbReference type="EMBL" id="CAL6008149.1"/>
    </source>
</evidence>
<evidence type="ECO:0000256" key="6">
    <source>
        <dbReference type="ARBA" id="ARBA00022833"/>
    </source>
</evidence>
<dbReference type="CDD" id="cd20335">
    <property type="entry name" value="BRcat_RBR"/>
    <property type="match status" value="1"/>
</dbReference>
<proteinExistence type="predicted"/>
<dbReference type="SUPFAM" id="SSF52540">
    <property type="entry name" value="P-loop containing nucleoside triphosphate hydrolases"/>
    <property type="match status" value="1"/>
</dbReference>
<accession>A0AA86QU62</accession>
<keyword evidence="1" id="KW-0808">Transferase</keyword>
<name>A0AA86QU62_9EUKA</name>
<dbReference type="Gene3D" id="3.40.50.300">
    <property type="entry name" value="P-loop containing nucleotide triphosphate hydrolases"/>
    <property type="match status" value="2"/>
</dbReference>
<dbReference type="GO" id="GO:0005524">
    <property type="term" value="F:ATP binding"/>
    <property type="evidence" value="ECO:0007669"/>
    <property type="project" value="InterPro"/>
</dbReference>
<dbReference type="Proteomes" id="UP001642409">
    <property type="component" value="Unassembled WGS sequence"/>
</dbReference>
<keyword evidence="4" id="KW-0863">Zinc-finger</keyword>
<evidence type="ECO:0000256" key="5">
    <source>
        <dbReference type="ARBA" id="ARBA00022786"/>
    </source>
</evidence>
<dbReference type="EMBL" id="CATOUU010000967">
    <property type="protein sequence ID" value="CAI9963202.1"/>
    <property type="molecule type" value="Genomic_DNA"/>
</dbReference>
<dbReference type="InterPro" id="IPR027417">
    <property type="entry name" value="P-loop_NTPase"/>
</dbReference>
<dbReference type="PANTHER" id="PTHR18934">
    <property type="entry name" value="ATP-DEPENDENT RNA HELICASE"/>
    <property type="match status" value="1"/>
</dbReference>
<keyword evidence="2" id="KW-0479">Metal-binding</keyword>
<dbReference type="GO" id="GO:0003723">
    <property type="term" value="F:RNA binding"/>
    <property type="evidence" value="ECO:0007669"/>
    <property type="project" value="TreeGrafter"/>
</dbReference>
<reference evidence="9" key="1">
    <citation type="submission" date="2023-06" db="EMBL/GenBank/DDBJ databases">
        <authorList>
            <person name="Kurt Z."/>
        </authorList>
    </citation>
    <scope>NUCLEOTIDE SEQUENCE</scope>
</reference>
<keyword evidence="6" id="KW-0862">Zinc</keyword>
<evidence type="ECO:0000256" key="4">
    <source>
        <dbReference type="ARBA" id="ARBA00022771"/>
    </source>
</evidence>
<dbReference type="GO" id="GO:0008270">
    <property type="term" value="F:zinc ion binding"/>
    <property type="evidence" value="ECO:0007669"/>
    <property type="project" value="UniProtKB-KW"/>
</dbReference>
<comment type="caution">
    <text evidence="9">The sequence shown here is derived from an EMBL/GenBank/DDBJ whole genome shotgun (WGS) entry which is preliminary data.</text>
</comment>
<gene>
    <name evidence="10" type="ORF">HINF_LOCUS20976</name>
    <name evidence="9" type="ORF">HINF_LOCUS50847</name>
</gene>
<keyword evidence="3" id="KW-0677">Repeat</keyword>
<feature type="domain" description="RING-type" evidence="8">
    <location>
        <begin position="1444"/>
        <end position="1660"/>
    </location>
</feature>
<protein>
    <recommendedName>
        <fullName evidence="12">RNA helicase</fullName>
    </recommendedName>
</protein>
<dbReference type="InterPro" id="IPR044066">
    <property type="entry name" value="TRIAD_supradom"/>
</dbReference>
<dbReference type="SMART" id="SM00487">
    <property type="entry name" value="DEXDc"/>
    <property type="match status" value="1"/>
</dbReference>
<dbReference type="Gene3D" id="1.20.120.1750">
    <property type="match status" value="1"/>
</dbReference>
<dbReference type="Pfam" id="PF00270">
    <property type="entry name" value="DEAD"/>
    <property type="match status" value="1"/>
</dbReference>
<evidence type="ECO:0000259" key="8">
    <source>
        <dbReference type="PROSITE" id="PS51873"/>
    </source>
</evidence>
<dbReference type="Pfam" id="PF26200">
    <property type="entry name" value="Rcat_RNF216"/>
    <property type="match status" value="1"/>
</dbReference>
<feature type="domain" description="Helicase ATP-binding" evidence="7">
    <location>
        <begin position="237"/>
        <end position="399"/>
    </location>
</feature>
<dbReference type="PANTHER" id="PTHR18934:SF111">
    <property type="entry name" value="RNA HELICASE, PUTATIVE-RELATED"/>
    <property type="match status" value="1"/>
</dbReference>
<dbReference type="GO" id="GO:0016740">
    <property type="term" value="F:transferase activity"/>
    <property type="evidence" value="ECO:0007669"/>
    <property type="project" value="UniProtKB-KW"/>
</dbReference>
<organism evidence="9">
    <name type="scientific">Hexamita inflata</name>
    <dbReference type="NCBI Taxonomy" id="28002"/>
    <lineage>
        <taxon>Eukaryota</taxon>
        <taxon>Metamonada</taxon>
        <taxon>Diplomonadida</taxon>
        <taxon>Hexamitidae</taxon>
        <taxon>Hexamitinae</taxon>
        <taxon>Hexamita</taxon>
    </lineage>
</organism>
<evidence type="ECO:0000313" key="11">
    <source>
        <dbReference type="Proteomes" id="UP001642409"/>
    </source>
</evidence>
<keyword evidence="5" id="KW-0833">Ubl conjugation pathway</keyword>
<evidence type="ECO:0008006" key="12">
    <source>
        <dbReference type="Google" id="ProtNLM"/>
    </source>
</evidence>
<dbReference type="GO" id="GO:0004386">
    <property type="term" value="F:helicase activity"/>
    <property type="evidence" value="ECO:0007669"/>
    <property type="project" value="TreeGrafter"/>
</dbReference>
<dbReference type="PROSITE" id="PS51192">
    <property type="entry name" value="HELICASE_ATP_BIND_1"/>
    <property type="match status" value="1"/>
</dbReference>
<dbReference type="InterPro" id="IPR011545">
    <property type="entry name" value="DEAD/DEAH_box_helicase_dom"/>
</dbReference>
<dbReference type="PROSITE" id="PS51873">
    <property type="entry name" value="TRIAD"/>
    <property type="match status" value="1"/>
</dbReference>
<sequence length="1660" mass="192772">MKPNPPAQPVPDQKAEDAPNIKFNLKQLLVYGLPDEDPEALFKQLTNLTPTISDPIDGNPPYRVLTFNNENDADTAFELFGSQTQVSIQKYQNANKMKIVSAPETFKIKIYLENLVVLIPEIDQPLKNSLRMLKNYVKTFQFNEITLKRKQIQQSMFDILKLIGQIDQNEIEILWERFQNILNYLDQNENLKLINTFLNSFSNAVIQRQDVKLEVRLFSFGRTTLPLPIYQLRNRVLQNNDQQRMIIIKSSNGSGKSLLFPVFMMQLHQIKGQSDNKRIFITQPSIQHALLIKQTLKEKILDNTYNVSTNPEETNANICICTPFQLTKVISQNPTIIKESVFILDDFHTRTIALDILFVQIMANNKYLTESFQFIMMSATPDQDIINQIPQQYRKDVIIEVENKKQYEILEKTVKIKDVQELIEIQANTNVEYLNDLLVAAKPFGDILNISCDLNDQDELYNQFVEKVKGNNQLVLINTKQFNNNDSKSIIQQVQQLGQRDPSKLFIIPILWHGQNNSVENIILTAFPPDLQLKCIKVLFTTDTLYTTVRCDDLICIITPSIIKELSWNETKGKTYVTKKISEAEKIQRKYRAGQTQNGFAFFIDIESVTQQQSPEIQRADFKRTILELLELNLNITNITNQLPTKPMPNQIDQAMSILTKIDAVKNNKITDLGRRLLQYTDIDTIVGYVLDNMLYDAKQDGKEQILVAIIIFCFIFEQNQLILNKYSPVVKKCFVKESDAVTIIKCFLEIEMQVEQNNYCINNQLSYQTFVQVRNHVQHIYKNILKVNKIQIPDNYDIHSTLQKIQQMNIFNILNMFLEYYSKTRNKIEKNSAEKYQGVFEQISNVSSTPKYNYLSQYYLNNQLNAYIQCQDRFGVEQLTAFNKVYFFDILFDQDKDIYLGKFMHSMDGSYDVCNHIKITQNAIKLPFTEFLINSVFKKSYEQYDIKQMAQQSISENDQALFVESLDKQYLTYTTTKNTSKTTYEKISQIIQKIIGISAQCPTTLISRYPGLKDYYIEFQQKDNICDAKFIRKAQDNEHVGPFAYALNDNAINYLLLQDQTQYRISFVFDLNDQNFSSNKYSCELNYNGDNVSIISNNTILSQLIILSENKIQQLKQLKWDNQNIQHYAQDINQRKFIDIQNKQIPGITIFHYENELLIQPKQLYINDIEQKTVFNVFQDNIKNLSKLSENQKINNIKGSKIDNKEQIMKEVQQLVQLKQLQCRDVNGLLSFSIPQKSCGIFNDSDQNGPKIIKNGNYKWTGYYYNFIVHLEIQNYYNNKDFKTIIEQIIDKFGMFVLYHKYNGDTYIIDIRTLEASSTMLNVLEEKLQGQTIRIPYNIIPKELQNNSLIIEDIKKLISNTYKTKLVQITQEGTLQGDLKQIQSIISDLKSGVIKIQLSLKEIPFYNLPKIKIEKIKSSYQNENINMNSTGNKLIVPTSMYEQIYEQILDLMEENNTDNLISFGLCDYCYANNISIVSKEKNEIKCYFYCQQCIQYQLQNQYSQPEIIIKIGQGEENIGKFVSFFQDNEQIRDYAFRILIKTGEMAAHHSQQFKFCPICNKVADKCGEPGQDSLLYDCQKCNHKWCTDCGDWHKPGQKCAGLGNNKRCPGCKSITEKTEGCNRISCPCGTHWCWVCGTFSGKTAQQVYDHLNQAHGGYW</sequence>
<evidence type="ECO:0000256" key="2">
    <source>
        <dbReference type="ARBA" id="ARBA00022723"/>
    </source>
</evidence>
<evidence type="ECO:0000256" key="1">
    <source>
        <dbReference type="ARBA" id="ARBA00022679"/>
    </source>
</evidence>
<evidence type="ECO:0000256" key="3">
    <source>
        <dbReference type="ARBA" id="ARBA00022737"/>
    </source>
</evidence>
<keyword evidence="11" id="KW-1185">Reference proteome</keyword>
<dbReference type="EMBL" id="CAXDID020000057">
    <property type="protein sequence ID" value="CAL6008149.1"/>
    <property type="molecule type" value="Genomic_DNA"/>
</dbReference>
<evidence type="ECO:0000313" key="9">
    <source>
        <dbReference type="EMBL" id="CAI9963202.1"/>
    </source>
</evidence>
<dbReference type="SUPFAM" id="SSF57850">
    <property type="entry name" value="RING/U-box"/>
    <property type="match status" value="1"/>
</dbReference>